<evidence type="ECO:0000256" key="1">
    <source>
        <dbReference type="ARBA" id="ARBA00007447"/>
    </source>
</evidence>
<feature type="region of interest" description="Disordered" evidence="2">
    <location>
        <begin position="518"/>
        <end position="564"/>
    </location>
</feature>
<proteinExistence type="inferred from homology"/>
<feature type="domain" description="Peptidase A1" evidence="4">
    <location>
        <begin position="137"/>
        <end position="511"/>
    </location>
</feature>
<feature type="compositionally biased region" description="Polar residues" evidence="2">
    <location>
        <begin position="1220"/>
        <end position="1230"/>
    </location>
</feature>
<keyword evidence="3" id="KW-0812">Transmembrane</keyword>
<feature type="compositionally biased region" description="Basic and acidic residues" evidence="2">
    <location>
        <begin position="764"/>
        <end position="795"/>
    </location>
</feature>
<evidence type="ECO:0000256" key="3">
    <source>
        <dbReference type="SAM" id="Phobius"/>
    </source>
</evidence>
<accession>A0AAD3CN36</accession>
<feature type="region of interest" description="Disordered" evidence="2">
    <location>
        <begin position="1104"/>
        <end position="1262"/>
    </location>
</feature>
<reference evidence="5 6" key="1">
    <citation type="journal article" date="2021" name="Sci. Rep.">
        <title>The genome of the diatom Chaetoceros tenuissimus carries an ancient integrated fragment of an extant virus.</title>
        <authorList>
            <person name="Hongo Y."/>
            <person name="Kimura K."/>
            <person name="Takaki Y."/>
            <person name="Yoshida Y."/>
            <person name="Baba S."/>
            <person name="Kobayashi G."/>
            <person name="Nagasaki K."/>
            <person name="Hano T."/>
            <person name="Tomaru Y."/>
        </authorList>
    </citation>
    <scope>NUCLEOTIDE SEQUENCE [LARGE SCALE GENOMIC DNA]</scope>
    <source>
        <strain evidence="5 6">NIES-3715</strain>
    </source>
</reference>
<gene>
    <name evidence="5" type="ORF">CTEN210_05209</name>
</gene>
<feature type="region of interest" description="Disordered" evidence="2">
    <location>
        <begin position="97"/>
        <end position="120"/>
    </location>
</feature>
<keyword evidence="3" id="KW-0472">Membrane</keyword>
<dbReference type="CDD" id="cd05471">
    <property type="entry name" value="pepsin_like"/>
    <property type="match status" value="1"/>
</dbReference>
<feature type="compositionally biased region" description="Basic and acidic residues" evidence="2">
    <location>
        <begin position="1123"/>
        <end position="1141"/>
    </location>
</feature>
<feature type="region of interest" description="Disordered" evidence="2">
    <location>
        <begin position="707"/>
        <end position="864"/>
    </location>
</feature>
<dbReference type="InterPro" id="IPR032861">
    <property type="entry name" value="TAXi_N"/>
</dbReference>
<evidence type="ECO:0000313" key="5">
    <source>
        <dbReference type="EMBL" id="GFH48733.1"/>
    </source>
</evidence>
<feature type="compositionally biased region" description="Low complexity" evidence="2">
    <location>
        <begin position="1105"/>
        <end position="1116"/>
    </location>
</feature>
<feature type="compositionally biased region" description="Polar residues" evidence="2">
    <location>
        <begin position="531"/>
        <end position="553"/>
    </location>
</feature>
<keyword evidence="6" id="KW-1185">Reference proteome</keyword>
<dbReference type="InterPro" id="IPR034164">
    <property type="entry name" value="Pepsin-like_dom"/>
</dbReference>
<feature type="compositionally biased region" description="Basic and acidic residues" evidence="2">
    <location>
        <begin position="1"/>
        <end position="11"/>
    </location>
</feature>
<feature type="compositionally biased region" description="Basic and acidic residues" evidence="2">
    <location>
        <begin position="1172"/>
        <end position="1194"/>
    </location>
</feature>
<dbReference type="InterPro" id="IPR033121">
    <property type="entry name" value="PEPTIDASE_A1"/>
</dbReference>
<dbReference type="PROSITE" id="PS51767">
    <property type="entry name" value="PEPTIDASE_A1"/>
    <property type="match status" value="1"/>
</dbReference>
<organism evidence="5 6">
    <name type="scientific">Chaetoceros tenuissimus</name>
    <dbReference type="NCBI Taxonomy" id="426638"/>
    <lineage>
        <taxon>Eukaryota</taxon>
        <taxon>Sar</taxon>
        <taxon>Stramenopiles</taxon>
        <taxon>Ochrophyta</taxon>
        <taxon>Bacillariophyta</taxon>
        <taxon>Coscinodiscophyceae</taxon>
        <taxon>Chaetocerotophycidae</taxon>
        <taxon>Chaetocerotales</taxon>
        <taxon>Chaetocerotaceae</taxon>
        <taxon>Chaetoceros</taxon>
    </lineage>
</organism>
<feature type="region of interest" description="Disordered" evidence="2">
    <location>
        <begin position="988"/>
        <end position="1061"/>
    </location>
</feature>
<dbReference type="AlphaFoldDB" id="A0AAD3CN36"/>
<dbReference type="Proteomes" id="UP001054902">
    <property type="component" value="Unassembled WGS sequence"/>
</dbReference>
<evidence type="ECO:0000313" key="6">
    <source>
        <dbReference type="Proteomes" id="UP001054902"/>
    </source>
</evidence>
<dbReference type="EMBL" id="BLLK01000029">
    <property type="protein sequence ID" value="GFH48733.1"/>
    <property type="molecule type" value="Genomic_DNA"/>
</dbReference>
<dbReference type="InterPro" id="IPR021109">
    <property type="entry name" value="Peptidase_aspartic_dom_sf"/>
</dbReference>
<dbReference type="SUPFAM" id="SSF50630">
    <property type="entry name" value="Acid proteases"/>
    <property type="match status" value="1"/>
</dbReference>
<feature type="compositionally biased region" description="Basic and acidic residues" evidence="2">
    <location>
        <begin position="1027"/>
        <end position="1043"/>
    </location>
</feature>
<dbReference type="Gene3D" id="2.40.70.10">
    <property type="entry name" value="Acid Proteases"/>
    <property type="match status" value="2"/>
</dbReference>
<feature type="compositionally biased region" description="Polar residues" evidence="2">
    <location>
        <begin position="653"/>
        <end position="665"/>
    </location>
</feature>
<name>A0AAD3CN36_9STRA</name>
<comment type="caution">
    <text evidence="5">The sequence shown here is derived from an EMBL/GenBank/DDBJ whole genome shotgun (WGS) entry which is preliminary data.</text>
</comment>
<sequence length="1262" mass="142278">MMKRIPDRIKDVDDDENDSFEGHNLRSSLHKELVEDKVSEWSNPTAILPQEFSEDLLRSTLRRSNGLKYKNMKSTPERIKASKIEYTSFVDDQDTKHDMGKSALSARSNSNERQTSSNNYEANQIRKLNIERVRGVHYVEYAVGRPQQRLRFALALNSPYTVFRCSQYDCSNENCGVSTFNKYQSNTFVPIACDACGEGSCVKTTSGEDRCTLSTDEFSLYLARDFIQTEDGSFDMKFGCQIASNGFFNKIEQSAHGILGLSMASTSFLNQMFRADKIESTTFSICFESYNDRNLLNAGTLTLGGYTSNFLTSPMIYMENSKKDGKYTVIINNVYLREGGGQSVTPDDSNQNVRKIVFDKESANEGAGTVIDNTYQEISLNVEMSTSFRFEWSKMARRPFPNQPIYLPDNIFSQLPTVLIQMKAFVSSSQFTNPDNIVGMVGTKIDPSSPHDVLLAIPASHYMRKEPDGKYKMLLSLSNQDGSILGSSAFQGHHLLFKTGYNDVSDYIGIAEASRCSESPELMPSPPTPNPYSVRTESPISVGNNRQPTQSPIPSSPELGEKDNNKSSFVATGFETWHILVIIGVFGVILIALLALCCRRSYKKRKKKESYFVNHAALDSSDEGDGGESLVSFGLRSHLFSTISKSKVDDTGEQSGDTRPSSSSENDLRRKGTAQESKLVQDGQSYINEQFQPILPNAEPVLAEPIRNEPHVPSNNFQTLPSTNKSFLVNKNADTSDDEDGTYYSSKSRKHARRELQKLANNSRYEDGQIRDDVKDRTKSLPRESLERSNFEQRRTSVSVMSSSRNDGSRRGSGGNTKGIRRNSNDRGISHTHHDFRDSTPNGEPRRASDDAPRANRRRTMDLGLSKTYHDSADFDQNRQVRRRQTMGMGLSNTQHDRGDIERGSNMRTVKTSLDMRALDTNVNNTDLRRHSSSLEFASQSRSMEVTKRSTKARTLERAQRRSTMDFYGKNSGAGDFIPNFDRSKDREGTVIGLPGDEDNNSCVSGLTDIGRRSRNNSMNLSRSRHSSIDHSRRDSDYSDGMDKRRKSNDTGRSGNYASGNASYANASHVLERPNDAYDSNGNVSEYSNGDLSRSVYLRSDNRRMSQSGMSQGAQSHIRPRRRSNESDRYHDHLGHSEGSHRGRRSSLVSINEAPPRNHEQQKIDSNMIFHEYPEQYNDRLEDGNRRNSRRIDTSRSNGNRSPNYRRGSTHQGPPRTRDNQSSYGTSVESFQRLRMEEEMKERGMDAPPQYRIIQGGRRNIY</sequence>
<feature type="compositionally biased region" description="Low complexity" evidence="2">
    <location>
        <begin position="796"/>
        <end position="806"/>
    </location>
</feature>
<feature type="compositionally biased region" description="Polar residues" evidence="2">
    <location>
        <begin position="713"/>
        <end position="733"/>
    </location>
</feature>
<feature type="compositionally biased region" description="Basic and acidic residues" evidence="2">
    <location>
        <begin position="823"/>
        <end position="854"/>
    </location>
</feature>
<dbReference type="Pfam" id="PF14543">
    <property type="entry name" value="TAXi_N"/>
    <property type="match status" value="1"/>
</dbReference>
<feature type="region of interest" description="Disordered" evidence="2">
    <location>
        <begin position="1"/>
        <end position="23"/>
    </location>
</feature>
<evidence type="ECO:0000259" key="4">
    <source>
        <dbReference type="PROSITE" id="PS51767"/>
    </source>
</evidence>
<protein>
    <recommendedName>
        <fullName evidence="4">Peptidase A1 domain-containing protein</fullName>
    </recommendedName>
</protein>
<evidence type="ECO:0000256" key="2">
    <source>
        <dbReference type="SAM" id="MobiDB-lite"/>
    </source>
</evidence>
<feature type="compositionally biased region" description="Polar residues" evidence="2">
    <location>
        <begin position="105"/>
        <end position="120"/>
    </location>
</feature>
<keyword evidence="3" id="KW-1133">Transmembrane helix</keyword>
<feature type="compositionally biased region" description="Basic and acidic residues" evidence="2">
    <location>
        <begin position="1232"/>
        <end position="1245"/>
    </location>
</feature>
<feature type="region of interest" description="Disordered" evidence="2">
    <location>
        <begin position="646"/>
        <end position="679"/>
    </location>
</feature>
<comment type="similarity">
    <text evidence="1">Belongs to the peptidase A1 family.</text>
</comment>
<feature type="transmembrane region" description="Helical" evidence="3">
    <location>
        <begin position="577"/>
        <end position="598"/>
    </location>
</feature>